<dbReference type="eggNOG" id="ENOG50339YM">
    <property type="taxonomic scope" value="Bacteria"/>
</dbReference>
<dbReference type="InterPro" id="IPR012551">
    <property type="entry name" value="DUF1707_SHOCT-like"/>
</dbReference>
<evidence type="ECO:0000256" key="2">
    <source>
        <dbReference type="SAM" id="Phobius"/>
    </source>
</evidence>
<feature type="domain" description="DUF1707" evidence="3">
    <location>
        <begin position="10"/>
        <end position="62"/>
    </location>
</feature>
<dbReference type="EMBL" id="CP006842">
    <property type="protein sequence ID" value="AHW65273.1"/>
    <property type="molecule type" value="Genomic_DNA"/>
</dbReference>
<evidence type="ECO:0000259" key="3">
    <source>
        <dbReference type="Pfam" id="PF08044"/>
    </source>
</evidence>
<accession>X5DPZ2</accession>
<protein>
    <submittedName>
        <fullName evidence="4">Putative membrane protein</fullName>
    </submittedName>
</protein>
<dbReference type="HOGENOM" id="CLU_102484_1_0_11"/>
<keyword evidence="2" id="KW-1133">Transmembrane helix</keyword>
<dbReference type="OrthoDB" id="3534574at2"/>
<dbReference type="KEGG" id="cgy:CGLY_14165"/>
<keyword evidence="2" id="KW-0472">Membrane</keyword>
<keyword evidence="5" id="KW-1185">Reference proteome</keyword>
<evidence type="ECO:0000313" key="5">
    <source>
        <dbReference type="Proteomes" id="UP000023703"/>
    </source>
</evidence>
<dbReference type="AlphaFoldDB" id="X5DPZ2"/>
<name>X5DPZ2_9CORY</name>
<feature type="region of interest" description="Disordered" evidence="1">
    <location>
        <begin position="172"/>
        <end position="200"/>
    </location>
</feature>
<evidence type="ECO:0000313" key="4">
    <source>
        <dbReference type="EMBL" id="AHW65273.1"/>
    </source>
</evidence>
<dbReference type="Pfam" id="PF08044">
    <property type="entry name" value="DUF1707"/>
    <property type="match status" value="1"/>
</dbReference>
<evidence type="ECO:0000256" key="1">
    <source>
        <dbReference type="SAM" id="MobiDB-lite"/>
    </source>
</evidence>
<reference evidence="4 5" key="1">
    <citation type="journal article" date="2015" name="Int. J. Syst. Evol. Microbiol.">
        <title>Revisiting Corynebacterium glyciniphilum (ex Kubota et al., 1972) sp. nov., nom. rev., isolated from putrefied banana.</title>
        <authorList>
            <person name="Al-Dilaimi A."/>
            <person name="Bednarz H."/>
            <person name="Lomker A."/>
            <person name="Niehaus K."/>
            <person name="Kalinowski J."/>
            <person name="Ruckert C."/>
        </authorList>
    </citation>
    <scope>NUCLEOTIDE SEQUENCE [LARGE SCALE GENOMIC DNA]</scope>
    <source>
        <strain evidence="4">AJ 3170</strain>
    </source>
</reference>
<keyword evidence="2" id="KW-0812">Transmembrane</keyword>
<dbReference type="STRING" id="1404245.CGLY_14165"/>
<proteinExistence type="predicted"/>
<dbReference type="Proteomes" id="UP000023703">
    <property type="component" value="Chromosome"/>
</dbReference>
<dbReference type="RefSeq" id="WP_038550279.1">
    <property type="nucleotide sequence ID" value="NZ_CP006842.1"/>
</dbReference>
<feature type="transmembrane region" description="Helical" evidence="2">
    <location>
        <begin position="113"/>
        <end position="133"/>
    </location>
</feature>
<gene>
    <name evidence="4" type="ORF">CGLY_14165</name>
</gene>
<sequence>MNSADGADKLRLSDNDRIHAMSALGTHFADGRLDEHEFNERSGAVAEARTVGELRPLFTDLPGGLPFDEKGTAVAVPGQDAAALDGPGAELSPRDPEADEVESLRKRGNLVQTIDGVVLGVTLVTFLVLQFVFHMSYAWIVWPSLAVTLSVPRMLLKYSDEDEELFEEIKEAEQETRKERLRRAAERMHELEPRDKRDEA</sequence>
<organism evidence="4 5">
    <name type="scientific">Corynebacterium glyciniphilum AJ 3170</name>
    <dbReference type="NCBI Taxonomy" id="1404245"/>
    <lineage>
        <taxon>Bacteria</taxon>
        <taxon>Bacillati</taxon>
        <taxon>Actinomycetota</taxon>
        <taxon>Actinomycetes</taxon>
        <taxon>Mycobacteriales</taxon>
        <taxon>Corynebacteriaceae</taxon>
        <taxon>Corynebacterium</taxon>
    </lineage>
</organism>